<feature type="transmembrane region" description="Helical" evidence="7">
    <location>
        <begin position="143"/>
        <end position="167"/>
    </location>
</feature>
<dbReference type="PANTHER" id="PTHR30518:SF2">
    <property type="entry name" value="ENDOLYTIC MUREIN TRANSGLYCOSYLASE"/>
    <property type="match status" value="1"/>
</dbReference>
<evidence type="ECO:0000256" key="8">
    <source>
        <dbReference type="SAM" id="MobiDB-lite"/>
    </source>
</evidence>
<comment type="catalytic activity">
    <reaction evidence="7">
        <text>a peptidoglycan chain = a peptidoglycan chain with N-acetyl-1,6-anhydromuramyl-[peptide] at the reducing end + a peptidoglycan chain with N-acetylglucosamine at the non-reducing end.</text>
        <dbReference type="EC" id="4.2.2.29"/>
    </reaction>
</comment>
<keyword evidence="2 7" id="KW-0812">Transmembrane</keyword>
<name>U2LKL6_9FIRM</name>
<keyword evidence="6 7" id="KW-0961">Cell wall biogenesis/degradation</keyword>
<dbReference type="GO" id="GO:0008932">
    <property type="term" value="F:lytic endotransglycosylase activity"/>
    <property type="evidence" value="ECO:0007669"/>
    <property type="project" value="UniProtKB-UniRule"/>
</dbReference>
<keyword evidence="3 7" id="KW-1133">Transmembrane helix</keyword>
<evidence type="ECO:0000313" key="10">
    <source>
        <dbReference type="Proteomes" id="UP000016662"/>
    </source>
</evidence>
<comment type="similarity">
    <text evidence="7">Belongs to the transglycosylase MltG family.</text>
</comment>
<feature type="region of interest" description="Disordered" evidence="8">
    <location>
        <begin position="479"/>
        <end position="508"/>
    </location>
</feature>
<evidence type="ECO:0000256" key="3">
    <source>
        <dbReference type="ARBA" id="ARBA00022989"/>
    </source>
</evidence>
<dbReference type="Gene3D" id="3.30.1490.480">
    <property type="entry name" value="Endolytic murein transglycosylase"/>
    <property type="match status" value="1"/>
</dbReference>
<dbReference type="HOGENOM" id="CLU_025574_2_1_9"/>
<dbReference type="EMBL" id="AWVF01000437">
    <property type="protein sequence ID" value="ERJ87643.1"/>
    <property type="molecule type" value="Genomic_DNA"/>
</dbReference>
<reference evidence="9 10" key="1">
    <citation type="submission" date="2013-07" db="EMBL/GenBank/DDBJ databases">
        <authorList>
            <person name="Weinstock G."/>
            <person name="Sodergren E."/>
            <person name="Wylie T."/>
            <person name="Fulton L."/>
            <person name="Fulton R."/>
            <person name="Fronick C."/>
            <person name="O'Laughlin M."/>
            <person name="Godfrey J."/>
            <person name="Miner T."/>
            <person name="Herter B."/>
            <person name="Appelbaum E."/>
            <person name="Cordes M."/>
            <person name="Lek S."/>
            <person name="Wollam A."/>
            <person name="Pepin K.H."/>
            <person name="Palsikar V.B."/>
            <person name="Mitreva M."/>
            <person name="Wilson R.K."/>
        </authorList>
    </citation>
    <scope>NUCLEOTIDE SEQUENCE [LARGE SCALE GENOMIC DNA]</scope>
    <source>
        <strain evidence="9 10">ATCC 27760</strain>
    </source>
</reference>
<accession>U2LKL6</accession>
<dbReference type="eggNOG" id="COG1559">
    <property type="taxonomic scope" value="Bacteria"/>
</dbReference>
<dbReference type="GO" id="GO:0071555">
    <property type="term" value="P:cell wall organization"/>
    <property type="evidence" value="ECO:0007669"/>
    <property type="project" value="UniProtKB-KW"/>
</dbReference>
<dbReference type="HAMAP" id="MF_02065">
    <property type="entry name" value="MltG"/>
    <property type="match status" value="1"/>
</dbReference>
<comment type="function">
    <text evidence="7">Functions as a peptidoglycan terminase that cleaves nascent peptidoglycan strands endolytically to terminate their elongation.</text>
</comment>
<evidence type="ECO:0000313" key="9">
    <source>
        <dbReference type="EMBL" id="ERJ87643.1"/>
    </source>
</evidence>
<feature type="compositionally biased region" description="Acidic residues" evidence="8">
    <location>
        <begin position="498"/>
        <end position="508"/>
    </location>
</feature>
<feature type="site" description="Important for catalytic activity" evidence="7">
    <location>
        <position position="371"/>
    </location>
</feature>
<evidence type="ECO:0000256" key="1">
    <source>
        <dbReference type="ARBA" id="ARBA00022475"/>
    </source>
</evidence>
<keyword evidence="5 7" id="KW-0456">Lyase</keyword>
<comment type="subcellular location">
    <subcellularLocation>
        <location evidence="7">Cell membrane</location>
        <topology evidence="7">Single-pass membrane protein</topology>
    </subcellularLocation>
</comment>
<feature type="compositionally biased region" description="Low complexity" evidence="8">
    <location>
        <begin position="487"/>
        <end position="497"/>
    </location>
</feature>
<feature type="region of interest" description="Disordered" evidence="8">
    <location>
        <begin position="111"/>
        <end position="138"/>
    </location>
</feature>
<evidence type="ECO:0000256" key="2">
    <source>
        <dbReference type="ARBA" id="ARBA00022692"/>
    </source>
</evidence>
<gene>
    <name evidence="7" type="primary">mltG</name>
    <name evidence="9" type="ORF">RUMCAL_03280</name>
</gene>
<dbReference type="PANTHER" id="PTHR30518">
    <property type="entry name" value="ENDOLYTIC MUREIN TRANSGLYCOSYLASE"/>
    <property type="match status" value="1"/>
</dbReference>
<evidence type="ECO:0000256" key="6">
    <source>
        <dbReference type="ARBA" id="ARBA00023316"/>
    </source>
</evidence>
<feature type="region of interest" description="Disordered" evidence="8">
    <location>
        <begin position="1"/>
        <end position="81"/>
    </location>
</feature>
<dbReference type="Proteomes" id="UP000016662">
    <property type="component" value="Unassembled WGS sequence"/>
</dbReference>
<dbReference type="RefSeq" id="WP_021681590.1">
    <property type="nucleotide sequence ID" value="NZ_KI260356.1"/>
</dbReference>
<keyword evidence="4 7" id="KW-0472">Membrane</keyword>
<dbReference type="OrthoDB" id="9814591at2"/>
<keyword evidence="1 7" id="KW-1003">Cell membrane</keyword>
<dbReference type="GO" id="GO:0009252">
    <property type="term" value="P:peptidoglycan biosynthetic process"/>
    <property type="evidence" value="ECO:0007669"/>
    <property type="project" value="UniProtKB-UniRule"/>
</dbReference>
<dbReference type="AlphaFoldDB" id="U2LKL6"/>
<dbReference type="GO" id="GO:0005886">
    <property type="term" value="C:plasma membrane"/>
    <property type="evidence" value="ECO:0007669"/>
    <property type="project" value="UniProtKB-SubCell"/>
</dbReference>
<organism evidence="9 10">
    <name type="scientific">Ruminococcus callidus ATCC 27760</name>
    <dbReference type="NCBI Taxonomy" id="411473"/>
    <lineage>
        <taxon>Bacteria</taxon>
        <taxon>Bacillati</taxon>
        <taxon>Bacillota</taxon>
        <taxon>Clostridia</taxon>
        <taxon>Eubacteriales</taxon>
        <taxon>Oscillospiraceae</taxon>
        <taxon>Ruminococcus</taxon>
    </lineage>
</organism>
<dbReference type="EC" id="4.2.2.29" evidence="7"/>
<dbReference type="Pfam" id="PF02618">
    <property type="entry name" value="YceG"/>
    <property type="match status" value="1"/>
</dbReference>
<dbReference type="PATRIC" id="fig|411473.3.peg.2748"/>
<dbReference type="InterPro" id="IPR003770">
    <property type="entry name" value="MLTG-like"/>
</dbReference>
<feature type="compositionally biased region" description="Low complexity" evidence="8">
    <location>
        <begin position="42"/>
        <end position="73"/>
    </location>
</feature>
<protein>
    <recommendedName>
        <fullName evidence="7">Endolytic murein transglycosylase</fullName>
        <ecNumber evidence="7">4.2.2.29</ecNumber>
    </recommendedName>
    <alternativeName>
        <fullName evidence="7">Peptidoglycan lytic transglycosylase</fullName>
    </alternativeName>
    <alternativeName>
        <fullName evidence="7">Peptidoglycan polymerization terminase</fullName>
    </alternativeName>
</protein>
<keyword evidence="10" id="KW-1185">Reference proteome</keyword>
<sequence>MDNKDFNRDQLLNEILRETAAPRSQPAPQPAPARDPEPPKPASAAPAARPAPAEPVRPAAAPQTQQQPAAETPAPEPDNRTVLFNSAQWNTDQVFTARQPVLENDPLYEDLEGESQPFRPESVHSTTASTAKRPRKKRKQHRVISALAMIIIIIGVSILLSSALIVYGRDLLGINSDSSTKIVTIPQGATMKEIAGTLQDSGIITKPDFFVFIVGMSDKDKDIKPGDHELRPDMAYETILSELISDPMDSSLSVSVTFPEGMRLVDAADLLEENNVCDADEFLDYFNHSAKFGYAYEDYLPSFQDEKFYQMEGYLFPDTYTFYQEMDVELVCQKILGNFNDKITKDMYDRMDALHISLDQTITLASMIQAEAGNTEQMATISSVFWNRLNNATEYPLLQSDPTTKYVEEVIKPHSESYNQDLYTSYDTYQCTGLPAGPICNPGSEAIHAALYPDNTNYYFFYSNIDTKETYFAETLQEHEANQQKVQEQQEAAAAAESSEEESNDTEE</sequence>
<evidence type="ECO:0000256" key="5">
    <source>
        <dbReference type="ARBA" id="ARBA00023239"/>
    </source>
</evidence>
<proteinExistence type="inferred from homology"/>
<dbReference type="NCBIfam" id="TIGR00247">
    <property type="entry name" value="endolytic transglycosylase MltG"/>
    <property type="match status" value="1"/>
</dbReference>
<evidence type="ECO:0000256" key="7">
    <source>
        <dbReference type="HAMAP-Rule" id="MF_02065"/>
    </source>
</evidence>
<dbReference type="STRING" id="411473.RUMCAL_03280"/>
<evidence type="ECO:0000256" key="4">
    <source>
        <dbReference type="ARBA" id="ARBA00023136"/>
    </source>
</evidence>
<comment type="caution">
    <text evidence="9">The sequence shown here is derived from an EMBL/GenBank/DDBJ whole genome shotgun (WGS) entry which is preliminary data.</text>
</comment>